<organism evidence="1 2">
    <name type="scientific">Acaulospora morrowiae</name>
    <dbReference type="NCBI Taxonomy" id="94023"/>
    <lineage>
        <taxon>Eukaryota</taxon>
        <taxon>Fungi</taxon>
        <taxon>Fungi incertae sedis</taxon>
        <taxon>Mucoromycota</taxon>
        <taxon>Glomeromycotina</taxon>
        <taxon>Glomeromycetes</taxon>
        <taxon>Diversisporales</taxon>
        <taxon>Acaulosporaceae</taxon>
        <taxon>Acaulospora</taxon>
    </lineage>
</organism>
<dbReference type="AlphaFoldDB" id="A0A9N9DW56"/>
<sequence>NGSNDFVSIEGNEGIELGEDRKLLVKWGLTEETADRLCCNMQGPIWSQQMLKHWLLDWIYNLWDTSVQISFNAVFYNSRFQHNEWHSYERDDDPQMFASSYEEIVTIGKDGLISCNTKVSNPTDSNPKAFFHATDYQSAKYSISVIMEPNLFIAKSNVTLGNLFSISDLISDENLWREVVIALRCEKRSAVDDDDFVYGYQLSNPREIVNAYNRSNSKDPWQNLIPLARWVEHIRHLQLVAKTNGQ</sequence>
<comment type="caution">
    <text evidence="1">The sequence shown here is derived from an EMBL/GenBank/DDBJ whole genome shotgun (WGS) entry which is preliminary data.</text>
</comment>
<gene>
    <name evidence="1" type="ORF">AMORRO_LOCUS10172</name>
</gene>
<feature type="non-terminal residue" evidence="1">
    <location>
        <position position="1"/>
    </location>
</feature>
<keyword evidence="2" id="KW-1185">Reference proteome</keyword>
<protein>
    <submittedName>
        <fullName evidence="1">10152_t:CDS:1</fullName>
    </submittedName>
</protein>
<evidence type="ECO:0000313" key="1">
    <source>
        <dbReference type="EMBL" id="CAG8655592.1"/>
    </source>
</evidence>
<name>A0A9N9DW56_9GLOM</name>
<evidence type="ECO:0000313" key="2">
    <source>
        <dbReference type="Proteomes" id="UP000789342"/>
    </source>
</evidence>
<accession>A0A9N9DW56</accession>
<dbReference type="Proteomes" id="UP000789342">
    <property type="component" value="Unassembled WGS sequence"/>
</dbReference>
<reference evidence="1" key="1">
    <citation type="submission" date="2021-06" db="EMBL/GenBank/DDBJ databases">
        <authorList>
            <person name="Kallberg Y."/>
            <person name="Tangrot J."/>
            <person name="Rosling A."/>
        </authorList>
    </citation>
    <scope>NUCLEOTIDE SEQUENCE</scope>
    <source>
        <strain evidence="1">CL551</strain>
    </source>
</reference>
<proteinExistence type="predicted"/>
<dbReference type="OrthoDB" id="2314945at2759"/>
<dbReference type="EMBL" id="CAJVPV010010865">
    <property type="protein sequence ID" value="CAG8655592.1"/>
    <property type="molecule type" value="Genomic_DNA"/>
</dbReference>